<dbReference type="Proteomes" id="UP000296049">
    <property type="component" value="Unassembled WGS sequence"/>
</dbReference>
<keyword evidence="3" id="KW-1185">Reference proteome</keyword>
<dbReference type="AlphaFoldDB" id="R0LV39"/>
<reference evidence="3" key="1">
    <citation type="journal article" date="2013" name="Nat. Genet.">
        <title>The duck genome and transcriptome provide insight into an avian influenza virus reservoir species.</title>
        <authorList>
            <person name="Huang Y."/>
            <person name="Li Y."/>
            <person name="Burt D.W."/>
            <person name="Chen H."/>
            <person name="Zhang Y."/>
            <person name="Qian W."/>
            <person name="Kim H."/>
            <person name="Gan S."/>
            <person name="Zhao Y."/>
            <person name="Li J."/>
            <person name="Yi K."/>
            <person name="Feng H."/>
            <person name="Zhu P."/>
            <person name="Li B."/>
            <person name="Liu Q."/>
            <person name="Fairley S."/>
            <person name="Magor K.E."/>
            <person name="Du Z."/>
            <person name="Hu X."/>
            <person name="Goodman L."/>
            <person name="Tafer H."/>
            <person name="Vignal A."/>
            <person name="Lee T."/>
            <person name="Kim K.W."/>
            <person name="Sheng Z."/>
            <person name="An Y."/>
            <person name="Searle S."/>
            <person name="Herrero J."/>
            <person name="Groenen M.A."/>
            <person name="Crooijmans R.P."/>
            <person name="Faraut T."/>
            <person name="Cai Q."/>
            <person name="Webster R.G."/>
            <person name="Aldridge J.R."/>
            <person name="Warren W.C."/>
            <person name="Bartschat S."/>
            <person name="Kehr S."/>
            <person name="Marz M."/>
            <person name="Stadler P.F."/>
            <person name="Smith J."/>
            <person name="Kraus R.H."/>
            <person name="Zhao Y."/>
            <person name="Ren L."/>
            <person name="Fei J."/>
            <person name="Morisson M."/>
            <person name="Kaiser P."/>
            <person name="Griffin D.K."/>
            <person name="Rao M."/>
            <person name="Pitel F."/>
            <person name="Wang J."/>
            <person name="Li N."/>
        </authorList>
    </citation>
    <scope>NUCLEOTIDE SEQUENCE [LARGE SCALE GENOMIC DNA]</scope>
</reference>
<feature type="compositionally biased region" description="Basic and acidic residues" evidence="1">
    <location>
        <begin position="140"/>
        <end position="156"/>
    </location>
</feature>
<evidence type="ECO:0000256" key="1">
    <source>
        <dbReference type="SAM" id="MobiDB-lite"/>
    </source>
</evidence>
<sequence length="373" mass="41155">MPVTVTPNNAHFFSSDFFPFQELLSAVHAPSLSGKDLISLCPPIRGVVGQRTADRTKQRDNLSKEHSTCTVASLSGITVASLSGSGEKKEQQIFLQLQCKHAATFLMCAPSQAARGPEKKSCGQHLWVDKSVWRAVKATEGTRKRGTQKEGGELWRGRGKSAPDTSQDSRIRKEERAALTVQQKGRRAKEKGVMLKEKYDEECSQKMSAGQTPSSFKQLCTMLAPSSIYFLPHPTSSTLFIILATFNQVATGVVFSQSNNTMLLRTHESFSALIQLVREKMLEDYAFLDWTSLRIVVVMPALEYSIYAISAPAILKSRTKRTVKKLNHTGSQKTVLAKKDEEFKCLAMEGNEPTAAAKAKTNGLLRDPATRLA</sequence>
<organism evidence="2 3">
    <name type="scientific">Anas platyrhynchos</name>
    <name type="common">Mallard</name>
    <name type="synonym">Anas boschas</name>
    <dbReference type="NCBI Taxonomy" id="8839"/>
    <lineage>
        <taxon>Eukaryota</taxon>
        <taxon>Metazoa</taxon>
        <taxon>Chordata</taxon>
        <taxon>Craniata</taxon>
        <taxon>Vertebrata</taxon>
        <taxon>Euteleostomi</taxon>
        <taxon>Archelosauria</taxon>
        <taxon>Archosauria</taxon>
        <taxon>Dinosauria</taxon>
        <taxon>Saurischia</taxon>
        <taxon>Theropoda</taxon>
        <taxon>Coelurosauria</taxon>
        <taxon>Aves</taxon>
        <taxon>Neognathae</taxon>
        <taxon>Galloanserae</taxon>
        <taxon>Anseriformes</taxon>
        <taxon>Anatidae</taxon>
        <taxon>Anatinae</taxon>
        <taxon>Anas</taxon>
    </lineage>
</organism>
<evidence type="ECO:0000313" key="2">
    <source>
        <dbReference type="EMBL" id="EOB04288.1"/>
    </source>
</evidence>
<proteinExistence type="predicted"/>
<dbReference type="EMBL" id="KB742801">
    <property type="protein sequence ID" value="EOB04288.1"/>
    <property type="molecule type" value="Genomic_DNA"/>
</dbReference>
<accession>R0LV39</accession>
<feature type="region of interest" description="Disordered" evidence="1">
    <location>
        <begin position="140"/>
        <end position="172"/>
    </location>
</feature>
<gene>
    <name evidence="2" type="ORF">Anapl_04721</name>
</gene>
<protein>
    <submittedName>
        <fullName evidence="2">Uncharacterized protein</fullName>
    </submittedName>
</protein>
<name>R0LV39_ANAPL</name>
<evidence type="ECO:0000313" key="3">
    <source>
        <dbReference type="Proteomes" id="UP000296049"/>
    </source>
</evidence>